<name>A0A1H9XAR4_9MICO</name>
<dbReference type="EMBL" id="FOHB01000007">
    <property type="protein sequence ID" value="SES42987.1"/>
    <property type="molecule type" value="Genomic_DNA"/>
</dbReference>
<dbReference type="AlphaFoldDB" id="A0A1H9XAR4"/>
<dbReference type="OrthoDB" id="3676510at2"/>
<reference evidence="2" key="1">
    <citation type="submission" date="2016-10" db="EMBL/GenBank/DDBJ databases">
        <authorList>
            <person name="Varghese N."/>
            <person name="Submissions S."/>
        </authorList>
    </citation>
    <scope>NUCLEOTIDE SEQUENCE [LARGE SCALE GENOMIC DNA]</scope>
    <source>
        <strain evidence="2">CGMCC 1.6963</strain>
    </source>
</reference>
<dbReference type="Gene3D" id="3.40.50.2000">
    <property type="entry name" value="Glycogen Phosphorylase B"/>
    <property type="match status" value="2"/>
</dbReference>
<gene>
    <name evidence="1" type="ORF">SAMN05216199_3556</name>
</gene>
<evidence type="ECO:0000313" key="2">
    <source>
        <dbReference type="Proteomes" id="UP000199019"/>
    </source>
</evidence>
<keyword evidence="2" id="KW-1185">Reference proteome</keyword>
<dbReference type="Proteomes" id="UP000199019">
    <property type="component" value="Unassembled WGS sequence"/>
</dbReference>
<dbReference type="RefSeq" id="WP_091761203.1">
    <property type="nucleotide sequence ID" value="NZ_FOHB01000007.1"/>
</dbReference>
<dbReference type="STRING" id="587636.SAMN05216199_3556"/>
<sequence>MTGPDAGSPSALHVNDAAYTGANLVAEARRRGWRWDLMPKAAEAQDWSGVIGRARKALLGGSWLARLAVAARSHDVVHVHSASTLHHTRPAAPRFVLHCHGTDVRTTQYDPRRTDEIRAGLRDAEAVFYSTPDLAEHVLPHRADATLLPVPVDVDALPCWQPAPGRPQVVFASRWEAVKGLEAQLDVAERLVATLGDRVEVVGLDWGPDAQEAARRGVRLVPRLDHAAYLRLLAGASAVVGQSAGILSASELEAMGTGAPLVVPVELPLYAASAPPVVGGSVDGAVEAVTELLSGGQGHDPDRVRGWVRATHGTAKGVETVAAVYRSVVAAR</sequence>
<dbReference type="SUPFAM" id="SSF53756">
    <property type="entry name" value="UDP-Glycosyltransferase/glycogen phosphorylase"/>
    <property type="match status" value="1"/>
</dbReference>
<organism evidence="1 2">
    <name type="scientific">Pedococcus cremeus</name>
    <dbReference type="NCBI Taxonomy" id="587636"/>
    <lineage>
        <taxon>Bacteria</taxon>
        <taxon>Bacillati</taxon>
        <taxon>Actinomycetota</taxon>
        <taxon>Actinomycetes</taxon>
        <taxon>Micrococcales</taxon>
        <taxon>Intrasporangiaceae</taxon>
        <taxon>Pedococcus</taxon>
    </lineage>
</organism>
<keyword evidence="1" id="KW-0808">Transferase</keyword>
<proteinExistence type="predicted"/>
<evidence type="ECO:0000313" key="1">
    <source>
        <dbReference type="EMBL" id="SES42987.1"/>
    </source>
</evidence>
<dbReference type="GO" id="GO:0016740">
    <property type="term" value="F:transferase activity"/>
    <property type="evidence" value="ECO:0007669"/>
    <property type="project" value="UniProtKB-KW"/>
</dbReference>
<protein>
    <submittedName>
        <fullName evidence="1">Glycosyltransferase involved in cell wall bisynthesis</fullName>
    </submittedName>
</protein>
<accession>A0A1H9XAR4</accession>